<evidence type="ECO:0000313" key="1">
    <source>
        <dbReference type="EMBL" id="KAL3523097.1"/>
    </source>
</evidence>
<keyword evidence="2" id="KW-1185">Reference proteome</keyword>
<name>A0ABD2ZY62_9GENT</name>
<dbReference type="Proteomes" id="UP001630127">
    <property type="component" value="Unassembled WGS sequence"/>
</dbReference>
<feature type="non-terminal residue" evidence="1">
    <location>
        <position position="1"/>
    </location>
</feature>
<protein>
    <submittedName>
        <fullName evidence="1">Uncharacterized protein</fullName>
    </submittedName>
</protein>
<evidence type="ECO:0000313" key="2">
    <source>
        <dbReference type="Proteomes" id="UP001630127"/>
    </source>
</evidence>
<feature type="non-terminal residue" evidence="1">
    <location>
        <position position="167"/>
    </location>
</feature>
<gene>
    <name evidence="1" type="ORF">ACH5RR_015931</name>
</gene>
<dbReference type="AlphaFoldDB" id="A0ABD2ZY62"/>
<accession>A0ABD2ZY62</accession>
<comment type="caution">
    <text evidence="1">The sequence shown here is derived from an EMBL/GenBank/DDBJ whole genome shotgun (WGS) entry which is preliminary data.</text>
</comment>
<dbReference type="EMBL" id="JBJUIK010000007">
    <property type="protein sequence ID" value="KAL3523097.1"/>
    <property type="molecule type" value="Genomic_DNA"/>
</dbReference>
<proteinExistence type="predicted"/>
<organism evidence="1 2">
    <name type="scientific">Cinchona calisaya</name>
    <dbReference type="NCBI Taxonomy" id="153742"/>
    <lineage>
        <taxon>Eukaryota</taxon>
        <taxon>Viridiplantae</taxon>
        <taxon>Streptophyta</taxon>
        <taxon>Embryophyta</taxon>
        <taxon>Tracheophyta</taxon>
        <taxon>Spermatophyta</taxon>
        <taxon>Magnoliopsida</taxon>
        <taxon>eudicotyledons</taxon>
        <taxon>Gunneridae</taxon>
        <taxon>Pentapetalae</taxon>
        <taxon>asterids</taxon>
        <taxon>lamiids</taxon>
        <taxon>Gentianales</taxon>
        <taxon>Rubiaceae</taxon>
        <taxon>Cinchonoideae</taxon>
        <taxon>Cinchoneae</taxon>
        <taxon>Cinchona</taxon>
    </lineage>
</organism>
<reference evidence="1 2" key="1">
    <citation type="submission" date="2024-11" db="EMBL/GenBank/DDBJ databases">
        <title>A near-complete genome assembly of Cinchona calisaya.</title>
        <authorList>
            <person name="Lian D.C."/>
            <person name="Zhao X.W."/>
            <person name="Wei L."/>
        </authorList>
    </citation>
    <scope>NUCLEOTIDE SEQUENCE [LARGE SCALE GENOMIC DNA]</scope>
    <source>
        <tissue evidence="1">Nenye</tissue>
    </source>
</reference>
<sequence length="167" mass="18095">ELPSFYSHCTKLGYSNIDCIILHPELAQNSKKALKNLVNPVDQGKNPSATGNPSTNSRFGVNLVQMQQWLPKKSLDMEETGIGSSLGLTNSKKLSISVTSNDKSAQMQVHESRIESSHGLLVVEFNSPLEVIEVSPAIDNTALQTSSVAEADSYEAQPYISFVPVCS</sequence>